<keyword evidence="6" id="KW-1133">Transmembrane helix</keyword>
<accession>A0A9J7L5Q7</accession>
<evidence type="ECO:0000256" key="4">
    <source>
        <dbReference type="ARBA" id="ARBA00023180"/>
    </source>
</evidence>
<dbReference type="Gene3D" id="3.80.10.10">
    <property type="entry name" value="Ribonuclease Inhibitor"/>
    <property type="match status" value="2"/>
</dbReference>
<dbReference type="KEGG" id="bfo:118415447"/>
<feature type="compositionally biased region" description="Polar residues" evidence="5">
    <location>
        <begin position="796"/>
        <end position="809"/>
    </location>
</feature>
<keyword evidence="6" id="KW-0472">Membrane</keyword>
<evidence type="ECO:0000256" key="7">
    <source>
        <dbReference type="SAM" id="SignalP"/>
    </source>
</evidence>
<name>A0A9J7L5Q7_BRAFL</name>
<dbReference type="InterPro" id="IPR003591">
    <property type="entry name" value="Leu-rich_rpt_typical-subtyp"/>
</dbReference>
<reference evidence="9" key="1">
    <citation type="journal article" date="2020" name="Nat. Ecol. Evol.">
        <title>Deeply conserved synteny resolves early events in vertebrate evolution.</title>
        <authorList>
            <person name="Simakov O."/>
            <person name="Marletaz F."/>
            <person name="Yue J.X."/>
            <person name="O'Connell B."/>
            <person name="Jenkins J."/>
            <person name="Brandt A."/>
            <person name="Calef R."/>
            <person name="Tung C.H."/>
            <person name="Huang T.K."/>
            <person name="Schmutz J."/>
            <person name="Satoh N."/>
            <person name="Yu J.K."/>
            <person name="Putnam N.H."/>
            <person name="Green R.E."/>
            <person name="Rokhsar D.S."/>
        </authorList>
    </citation>
    <scope>NUCLEOTIDE SEQUENCE [LARGE SCALE GENOMIC DNA]</scope>
    <source>
        <strain evidence="9">S238N-H82</strain>
    </source>
</reference>
<dbReference type="SMART" id="SM00365">
    <property type="entry name" value="LRR_SD22"/>
    <property type="match status" value="6"/>
</dbReference>
<evidence type="ECO:0000313" key="10">
    <source>
        <dbReference type="RefSeq" id="XP_035675985.1"/>
    </source>
</evidence>
<dbReference type="AlphaFoldDB" id="A0A9J7L5Q7"/>
<organism evidence="9 10">
    <name type="scientific">Branchiostoma floridae</name>
    <name type="common">Florida lancelet</name>
    <name type="synonym">Amphioxus</name>
    <dbReference type="NCBI Taxonomy" id="7739"/>
    <lineage>
        <taxon>Eukaryota</taxon>
        <taxon>Metazoa</taxon>
        <taxon>Chordata</taxon>
        <taxon>Cephalochordata</taxon>
        <taxon>Leptocardii</taxon>
        <taxon>Amphioxiformes</taxon>
        <taxon>Branchiostomatidae</taxon>
        <taxon>Branchiostoma</taxon>
    </lineage>
</organism>
<dbReference type="InterPro" id="IPR001611">
    <property type="entry name" value="Leu-rich_rpt"/>
</dbReference>
<feature type="region of interest" description="Disordered" evidence="5">
    <location>
        <begin position="779"/>
        <end position="823"/>
    </location>
</feature>
<proteinExistence type="predicted"/>
<keyword evidence="6" id="KW-0812">Transmembrane</keyword>
<evidence type="ECO:0000256" key="1">
    <source>
        <dbReference type="ARBA" id="ARBA00022614"/>
    </source>
</evidence>
<feature type="compositionally biased region" description="Polar residues" evidence="5">
    <location>
        <begin position="644"/>
        <end position="661"/>
    </location>
</feature>
<feature type="domain" description="LRRCT" evidence="8">
    <location>
        <begin position="324"/>
        <end position="375"/>
    </location>
</feature>
<dbReference type="Pfam" id="PF13855">
    <property type="entry name" value="LRR_8"/>
    <property type="match status" value="3"/>
</dbReference>
<dbReference type="PANTHER" id="PTHR24366">
    <property type="entry name" value="IG(IMMUNOGLOBULIN) AND LRR(LEUCINE RICH REPEAT) DOMAINS"/>
    <property type="match status" value="1"/>
</dbReference>
<dbReference type="InterPro" id="IPR000483">
    <property type="entry name" value="Cys-rich_flank_reg_C"/>
</dbReference>
<protein>
    <submittedName>
        <fullName evidence="10">TLR4 interactor with leucine rich repeats-like</fullName>
    </submittedName>
</protein>
<dbReference type="PROSITE" id="PS51450">
    <property type="entry name" value="LRR"/>
    <property type="match status" value="7"/>
</dbReference>
<keyword evidence="1" id="KW-0433">Leucine-rich repeat</keyword>
<gene>
    <name evidence="10" type="primary">LOC118415447</name>
</gene>
<dbReference type="SUPFAM" id="SSF52058">
    <property type="entry name" value="L domain-like"/>
    <property type="match status" value="1"/>
</dbReference>
<feature type="chain" id="PRO_5039898305" evidence="7">
    <location>
        <begin position="24"/>
        <end position="823"/>
    </location>
</feature>
<keyword evidence="4" id="KW-0325">Glycoprotein</keyword>
<feature type="signal peptide" evidence="7">
    <location>
        <begin position="1"/>
        <end position="23"/>
    </location>
</feature>
<feature type="region of interest" description="Disordered" evidence="5">
    <location>
        <begin position="404"/>
        <end position="459"/>
    </location>
</feature>
<evidence type="ECO:0000259" key="8">
    <source>
        <dbReference type="SMART" id="SM00082"/>
    </source>
</evidence>
<dbReference type="OrthoDB" id="694479at2759"/>
<feature type="compositionally biased region" description="Polar residues" evidence="5">
    <location>
        <begin position="429"/>
        <end position="446"/>
    </location>
</feature>
<keyword evidence="3" id="KW-0677">Repeat</keyword>
<keyword evidence="2 7" id="KW-0732">Signal</keyword>
<dbReference type="FunFam" id="3.80.10.10:FF:000770">
    <property type="entry name" value="Uncharacterized protein"/>
    <property type="match status" value="1"/>
</dbReference>
<dbReference type="SMART" id="SM00082">
    <property type="entry name" value="LRRCT"/>
    <property type="match status" value="1"/>
</dbReference>
<dbReference type="InterPro" id="IPR032675">
    <property type="entry name" value="LRR_dom_sf"/>
</dbReference>
<evidence type="ECO:0000256" key="5">
    <source>
        <dbReference type="SAM" id="MobiDB-lite"/>
    </source>
</evidence>
<dbReference type="RefSeq" id="XP_035675985.1">
    <property type="nucleotide sequence ID" value="XM_035820092.1"/>
</dbReference>
<evidence type="ECO:0000256" key="6">
    <source>
        <dbReference type="SAM" id="Phobius"/>
    </source>
</evidence>
<evidence type="ECO:0000256" key="2">
    <source>
        <dbReference type="ARBA" id="ARBA00022729"/>
    </source>
</evidence>
<reference evidence="10" key="2">
    <citation type="submission" date="2025-08" db="UniProtKB">
        <authorList>
            <consortium name="RefSeq"/>
        </authorList>
    </citation>
    <scope>IDENTIFICATION</scope>
    <source>
        <strain evidence="10">S238N-H82</strain>
        <tissue evidence="10">Testes</tissue>
    </source>
</reference>
<evidence type="ECO:0000256" key="3">
    <source>
        <dbReference type="ARBA" id="ARBA00022737"/>
    </source>
</evidence>
<keyword evidence="9" id="KW-1185">Reference proteome</keyword>
<dbReference type="GeneID" id="118415447"/>
<sequence>MGRKLRHLLIFLLIILKEPNLLGADCPCQLPIYCKCASLGLTSIPELLPRSLTTLVLVSNPISGIPSGSFSKLSKIQNINLCCNQITNIQRGTFSDLPQLRSLILDRNKITSIQSGVFSDLPRLQFLNLDQNQIANIQPGALSRLPQLQTLKLGHNQITNIQDGIFSNFPQLQDLEIYQNKIATIEVGAFSNLPKLVHLCLHLNQIAAIQDNIFSDLPKLKDLNLSHNQITTIREKSFSDLPKLHNLYLASNQITKIEPHALSELPQLRSLKLGYNQIPNVPSGTVWDLTKLEILDLQSNKITTLPRVAIGLLASMSGVNIGNNPWKCDCNISQFRHEMARYFSASFAEQMICVEPDKFFGRQLKDINLEELDCRKKTITTLPVAIPPSPTPYVELGHSSVGKYEENNAKPTPPTIAPTFAQTPRPVAEQTSDLRSSFGNAGNNCHPTPPAPKSKTSGKIPVAIQASATSLTVLRSSFGDAGNNGHPTPPTPISKTSGKIPVNIQASLISSEELKYSSFRNAENDTLTITTPPAVSSAFDIMSDNTQRNVLATVTTTPLTTRGGSLKRERDRHYESETDISLPVYIVSLSGAVAVTALIVAVIVTIVYKRRAGKRSPDSDANNGFSNRNITSTIVVTGQGGQSETGPKPTTTQNSPSTNANIPCHNQPPPLPPRRKGASLARENAQAECHDTQPRPNNQHIPETNDGHDGANGTTHHYQPLAKSWNINGPTDCHDYLMLVANAQANTIKPYKDEPPPLPPSRKVAYAVDEKKHYQYLTKPDNQPADAAETPHHYQSLKQTMTVEGSTDENGYLVLEPKVNDKN</sequence>
<dbReference type="SMART" id="SM00369">
    <property type="entry name" value="LRR_TYP"/>
    <property type="match status" value="11"/>
</dbReference>
<feature type="region of interest" description="Disordered" evidence="5">
    <location>
        <begin position="637"/>
        <end position="717"/>
    </location>
</feature>
<feature type="transmembrane region" description="Helical" evidence="6">
    <location>
        <begin position="582"/>
        <end position="608"/>
    </location>
</feature>
<dbReference type="PANTHER" id="PTHR24366:SF170">
    <property type="entry name" value="RE50361P"/>
    <property type="match status" value="1"/>
</dbReference>
<dbReference type="Proteomes" id="UP000001554">
    <property type="component" value="Chromosome 5"/>
</dbReference>
<dbReference type="FunFam" id="3.80.10.10:FF:001164">
    <property type="entry name" value="GH01279p"/>
    <property type="match status" value="1"/>
</dbReference>
<feature type="region of interest" description="Disordered" evidence="5">
    <location>
        <begin position="476"/>
        <end position="498"/>
    </location>
</feature>
<evidence type="ECO:0000313" key="9">
    <source>
        <dbReference type="Proteomes" id="UP000001554"/>
    </source>
</evidence>